<dbReference type="AlphaFoldDB" id="A0A1D8UX56"/>
<keyword evidence="7" id="KW-1185">Reference proteome</keyword>
<feature type="domain" description="3-hydroxyisobutyrate dehydrogenase-like NAD-binding" evidence="5">
    <location>
        <begin position="150"/>
        <end position="268"/>
    </location>
</feature>
<dbReference type="KEGG" id="kba:A0U89_08680"/>
<reference evidence="6 7" key="1">
    <citation type="journal article" date="2016" name="Microb. Cell Fact.">
        <title>Dissection of exopolysaccharide biosynthesis in Kozakia baliensis.</title>
        <authorList>
            <person name="Brandt J.U."/>
            <person name="Jakob F."/>
            <person name="Behr J."/>
            <person name="Geissler A.J."/>
            <person name="Vogel R.F."/>
        </authorList>
    </citation>
    <scope>NUCLEOTIDE SEQUENCE [LARGE SCALE GENOMIC DNA]</scope>
    <source>
        <strain evidence="6 7">DSM 14400</strain>
    </source>
</reference>
<dbReference type="Proteomes" id="UP000179145">
    <property type="component" value="Chromosome"/>
</dbReference>
<dbReference type="EMBL" id="CP014674">
    <property type="protein sequence ID" value="AOX18223.1"/>
    <property type="molecule type" value="Genomic_DNA"/>
</dbReference>
<evidence type="ECO:0000256" key="2">
    <source>
        <dbReference type="ARBA" id="ARBA00023027"/>
    </source>
</evidence>
<evidence type="ECO:0000259" key="4">
    <source>
        <dbReference type="Pfam" id="PF03446"/>
    </source>
</evidence>
<evidence type="ECO:0000256" key="3">
    <source>
        <dbReference type="PIRSR" id="PIRSR000103-1"/>
    </source>
</evidence>
<dbReference type="InterPro" id="IPR013328">
    <property type="entry name" value="6PGD_dom2"/>
</dbReference>
<protein>
    <submittedName>
        <fullName evidence="6">2-hydroxy-3-oxopropionate reductase</fullName>
    </submittedName>
</protein>
<dbReference type="Gene3D" id="3.40.50.720">
    <property type="entry name" value="NAD(P)-binding Rossmann-like Domain"/>
    <property type="match status" value="1"/>
</dbReference>
<dbReference type="GO" id="GO:0016491">
    <property type="term" value="F:oxidoreductase activity"/>
    <property type="evidence" value="ECO:0007669"/>
    <property type="project" value="UniProtKB-KW"/>
</dbReference>
<dbReference type="InterPro" id="IPR029154">
    <property type="entry name" value="HIBADH-like_NADP-bd"/>
</dbReference>
<keyword evidence="1" id="KW-0560">Oxidoreductase</keyword>
<gene>
    <name evidence="6" type="ORF">A0U89_08680</name>
</gene>
<dbReference type="PANTHER" id="PTHR43060:SF15">
    <property type="entry name" value="3-HYDROXYISOBUTYRATE DEHYDROGENASE-LIKE 1, MITOCHONDRIAL-RELATED"/>
    <property type="match status" value="1"/>
</dbReference>
<dbReference type="InterPro" id="IPR006115">
    <property type="entry name" value="6PGDH_NADP-bd"/>
</dbReference>
<dbReference type="Pfam" id="PF14833">
    <property type="entry name" value="NAD_binding_11"/>
    <property type="match status" value="1"/>
</dbReference>
<evidence type="ECO:0000256" key="1">
    <source>
        <dbReference type="ARBA" id="ARBA00023002"/>
    </source>
</evidence>
<organism evidence="6 7">
    <name type="scientific">Kozakia baliensis</name>
    <dbReference type="NCBI Taxonomy" id="153496"/>
    <lineage>
        <taxon>Bacteria</taxon>
        <taxon>Pseudomonadati</taxon>
        <taxon>Pseudomonadota</taxon>
        <taxon>Alphaproteobacteria</taxon>
        <taxon>Acetobacterales</taxon>
        <taxon>Acetobacteraceae</taxon>
        <taxon>Kozakia</taxon>
    </lineage>
</organism>
<dbReference type="PANTHER" id="PTHR43060">
    <property type="entry name" value="3-HYDROXYISOBUTYRATE DEHYDROGENASE-LIKE 1, MITOCHONDRIAL-RELATED"/>
    <property type="match status" value="1"/>
</dbReference>
<evidence type="ECO:0000313" key="6">
    <source>
        <dbReference type="EMBL" id="AOX18223.1"/>
    </source>
</evidence>
<keyword evidence="2" id="KW-0520">NAD</keyword>
<name>A0A1D8UX56_9PROT</name>
<dbReference type="GO" id="GO:0051287">
    <property type="term" value="F:NAD binding"/>
    <property type="evidence" value="ECO:0007669"/>
    <property type="project" value="InterPro"/>
</dbReference>
<sequence length="285" mass="29921">MGSHMARRLAQAGYSVAAWNRTAEKAQRLSQYGVRFASTPENAASEADIVICMLSSDAACQEVLPAILDTLTPNSLLLVMSSISVAAARKQAQDAQARGIRYLDAPVSGGEAGARDGKLAIMAGGNAATFEDALPVFQILGRPTLVGEAGSGSLAKLANQMIVAGTIALIAEAFTLAKEGGVHLDRLREALNGGFADSPILEGQGLRMIEQNFTPGGPAKYQIKDSGAALSLAQSMHLTLPISETVDHLFRRMVEAGDGELDHSAVIREIQRENGLPISPPHPKA</sequence>
<dbReference type="SUPFAM" id="SSF51735">
    <property type="entry name" value="NAD(P)-binding Rossmann-fold domains"/>
    <property type="match status" value="1"/>
</dbReference>
<dbReference type="InterPro" id="IPR015815">
    <property type="entry name" value="HIBADH-related"/>
</dbReference>
<proteinExistence type="predicted"/>
<evidence type="ECO:0000313" key="7">
    <source>
        <dbReference type="Proteomes" id="UP000179145"/>
    </source>
</evidence>
<feature type="domain" description="6-phosphogluconate dehydrogenase NADP-binding" evidence="4">
    <location>
        <begin position="1"/>
        <end position="142"/>
    </location>
</feature>
<dbReference type="STRING" id="153496.A0U89_08680"/>
<dbReference type="InterPro" id="IPR036291">
    <property type="entry name" value="NAD(P)-bd_dom_sf"/>
</dbReference>
<dbReference type="Gene3D" id="1.10.1040.10">
    <property type="entry name" value="N-(1-d-carboxylethyl)-l-norvaline Dehydrogenase, domain 2"/>
    <property type="match status" value="1"/>
</dbReference>
<dbReference type="GO" id="GO:0050661">
    <property type="term" value="F:NADP binding"/>
    <property type="evidence" value="ECO:0007669"/>
    <property type="project" value="InterPro"/>
</dbReference>
<accession>A0A1D8UX56</accession>
<evidence type="ECO:0000259" key="5">
    <source>
        <dbReference type="Pfam" id="PF14833"/>
    </source>
</evidence>
<dbReference type="InterPro" id="IPR008927">
    <property type="entry name" value="6-PGluconate_DH-like_C_sf"/>
</dbReference>
<dbReference type="Pfam" id="PF03446">
    <property type="entry name" value="NAD_binding_2"/>
    <property type="match status" value="1"/>
</dbReference>
<dbReference type="SUPFAM" id="SSF48179">
    <property type="entry name" value="6-phosphogluconate dehydrogenase C-terminal domain-like"/>
    <property type="match status" value="1"/>
</dbReference>
<dbReference type="eggNOG" id="COG2084">
    <property type="taxonomic scope" value="Bacteria"/>
</dbReference>
<dbReference type="PIRSF" id="PIRSF000103">
    <property type="entry name" value="HIBADH"/>
    <property type="match status" value="1"/>
</dbReference>
<feature type="active site" evidence="3">
    <location>
        <position position="156"/>
    </location>
</feature>